<keyword evidence="5" id="KW-0378">Hydrolase</keyword>
<evidence type="ECO:0000313" key="5">
    <source>
        <dbReference type="EMBL" id="ASJ76546.1"/>
    </source>
</evidence>
<dbReference type="InterPro" id="IPR000160">
    <property type="entry name" value="GGDEF_dom"/>
</dbReference>
<dbReference type="Pfam" id="PF13377">
    <property type="entry name" value="Peripla_BP_3"/>
    <property type="match status" value="1"/>
</dbReference>
<evidence type="ECO:0000256" key="2">
    <source>
        <dbReference type="ARBA" id="ARBA00023125"/>
    </source>
</evidence>
<dbReference type="PANTHER" id="PTHR46663:SF2">
    <property type="entry name" value="GGDEF DOMAIN-CONTAINING PROTEIN"/>
    <property type="match status" value="1"/>
</dbReference>
<dbReference type="SUPFAM" id="SSF53822">
    <property type="entry name" value="Periplasmic binding protein-like I"/>
    <property type="match status" value="1"/>
</dbReference>
<keyword evidence="1" id="KW-0805">Transcription regulation</keyword>
<dbReference type="Proteomes" id="UP000250079">
    <property type="component" value="Chromosome"/>
</dbReference>
<dbReference type="OrthoDB" id="6502744at2"/>
<dbReference type="PANTHER" id="PTHR46663">
    <property type="entry name" value="DIGUANYLATE CYCLASE DGCT-RELATED"/>
    <property type="match status" value="1"/>
</dbReference>
<dbReference type="InterPro" id="IPR046335">
    <property type="entry name" value="LacI/GalR-like_sensor"/>
</dbReference>
<dbReference type="EC" id="3.1.4.52" evidence="5"/>
<dbReference type="KEGG" id="gai:IMCC3135_32505"/>
<dbReference type="EMBL" id="CP018632">
    <property type="protein sequence ID" value="ASJ76546.1"/>
    <property type="molecule type" value="Genomic_DNA"/>
</dbReference>
<evidence type="ECO:0000259" key="4">
    <source>
        <dbReference type="PROSITE" id="PS50887"/>
    </source>
</evidence>
<dbReference type="SMART" id="SM00267">
    <property type="entry name" value="GGDEF"/>
    <property type="match status" value="1"/>
</dbReference>
<reference evidence="5 6" key="1">
    <citation type="submission" date="2016-12" db="EMBL/GenBank/DDBJ databases">
        <authorList>
            <person name="Song W.-J."/>
            <person name="Kurnit D.M."/>
        </authorList>
    </citation>
    <scope>NUCLEOTIDE SEQUENCE [LARGE SCALE GENOMIC DNA]</scope>
    <source>
        <strain evidence="5 6">IMCC3135</strain>
    </source>
</reference>
<evidence type="ECO:0000256" key="1">
    <source>
        <dbReference type="ARBA" id="ARBA00023015"/>
    </source>
</evidence>
<dbReference type="GO" id="GO:0071111">
    <property type="term" value="F:cyclic-guanylate-specific phosphodiesterase activity"/>
    <property type="evidence" value="ECO:0007669"/>
    <property type="project" value="UniProtKB-EC"/>
</dbReference>
<feature type="domain" description="GGDEF" evidence="4">
    <location>
        <begin position="600"/>
        <end position="737"/>
    </location>
</feature>
<evidence type="ECO:0000313" key="6">
    <source>
        <dbReference type="Proteomes" id="UP000250079"/>
    </source>
</evidence>
<gene>
    <name evidence="5" type="primary">gmr_6</name>
    <name evidence="5" type="ORF">IMCC3135_32505</name>
</gene>
<dbReference type="InterPro" id="IPR029787">
    <property type="entry name" value="Nucleotide_cyclase"/>
</dbReference>
<dbReference type="PROSITE" id="PS50887">
    <property type="entry name" value="GGDEF"/>
    <property type="match status" value="1"/>
</dbReference>
<organism evidence="5 6">
    <name type="scientific">Granulosicoccus antarcticus IMCC3135</name>
    <dbReference type="NCBI Taxonomy" id="1192854"/>
    <lineage>
        <taxon>Bacteria</taxon>
        <taxon>Pseudomonadati</taxon>
        <taxon>Pseudomonadota</taxon>
        <taxon>Gammaproteobacteria</taxon>
        <taxon>Chromatiales</taxon>
        <taxon>Granulosicoccaceae</taxon>
        <taxon>Granulosicoccus</taxon>
    </lineage>
</organism>
<keyword evidence="3" id="KW-0804">Transcription</keyword>
<dbReference type="AlphaFoldDB" id="A0A2Z2NYM2"/>
<proteinExistence type="predicted"/>
<dbReference type="RefSeq" id="WP_088921309.1">
    <property type="nucleotide sequence ID" value="NZ_CP018632.1"/>
</dbReference>
<evidence type="ECO:0000256" key="3">
    <source>
        <dbReference type="ARBA" id="ARBA00023163"/>
    </source>
</evidence>
<sequence>MKSSIHPACGTIVLLTDEYVDYRKGLVDSVAERLVEYGYGTLCIAGQQLGIASVCNSIYSLANRLEIKGVICLSGTLGQRLKDDELREFLASFPVPMVSLGLQVEGFDSVMVNDATGMTKLMQHLLSHRDCRRLAFIRGFAGDPYSLHRENIFRTMLKQHGHVVDEELMIEGNFDAFDTYRAVSALLRLRPDVDTFVAANDIMALSAARAVMVAGFVIPEDIAITGFDDTQDATRNSPAISTVRQPFDELVRVSVSQLLDRIADSDQDVPTQSVKGVSHQWVDSEFIPRASTQSKVIRAVRLQLSDQASISAWLHSAMTGLPTPETLDLEKLCTALWETMDTGSLAVSECIEGMLERGSGYHNNHWWNNVCDRIETLTIALSAQESSAQASMRILFALAKARERIWALSVEREYQVRRQQGLRAAMQLRMSSCSDQAGLLETMSWWMQALEPARLFLVRYCNAGTQPDTRATLVHSYLGGLVSSSESAEFPISQLLPDEHLSELARRTFVLNPIYAGNQQFGYLLIDPTGIEHLDLNSAANSIGNAMRNHFNIGKLEYQTERLTAANQRLQKLAHFDSLTNLPNRGHFQSELDKLCMKNTPLALMFMDLDGFKFVNDSAGHDAGDQLLQQVAQRLRDSVAKMSDGQGRLARLGGDEFTLILIGHENIDRVIEMAEQLLLELARPYLIDSLTHQISVSIGCALFPGHADSSRQLIKNADVAMYYAKTHGKNSVACFPLPSAPPNITLLHSRAS</sequence>
<dbReference type="GO" id="GO:0003677">
    <property type="term" value="F:DNA binding"/>
    <property type="evidence" value="ECO:0007669"/>
    <property type="project" value="UniProtKB-KW"/>
</dbReference>
<keyword evidence="2" id="KW-0238">DNA-binding</keyword>
<name>A0A2Z2NYM2_9GAMM</name>
<dbReference type="Gene3D" id="3.30.70.270">
    <property type="match status" value="1"/>
</dbReference>
<dbReference type="Pfam" id="PF00990">
    <property type="entry name" value="GGDEF"/>
    <property type="match status" value="1"/>
</dbReference>
<dbReference type="Gene3D" id="3.40.50.2300">
    <property type="match status" value="2"/>
</dbReference>
<dbReference type="CDD" id="cd06267">
    <property type="entry name" value="PBP1_LacI_sugar_binding-like"/>
    <property type="match status" value="1"/>
</dbReference>
<dbReference type="InterPro" id="IPR052163">
    <property type="entry name" value="DGC-Regulatory_Protein"/>
</dbReference>
<dbReference type="NCBIfam" id="TIGR00254">
    <property type="entry name" value="GGDEF"/>
    <property type="match status" value="1"/>
</dbReference>
<dbReference type="InterPro" id="IPR028082">
    <property type="entry name" value="Peripla_BP_I"/>
</dbReference>
<dbReference type="CDD" id="cd01949">
    <property type="entry name" value="GGDEF"/>
    <property type="match status" value="1"/>
</dbReference>
<keyword evidence="6" id="KW-1185">Reference proteome</keyword>
<dbReference type="SUPFAM" id="SSF55073">
    <property type="entry name" value="Nucleotide cyclase"/>
    <property type="match status" value="1"/>
</dbReference>
<protein>
    <submittedName>
        <fullName evidence="5">Cyclic di-GMP phosphodiesterase Gmr</fullName>
        <ecNumber evidence="5">3.1.4.52</ecNumber>
    </submittedName>
</protein>
<accession>A0A2Z2NYM2</accession>
<dbReference type="InterPro" id="IPR043128">
    <property type="entry name" value="Rev_trsase/Diguanyl_cyclase"/>
</dbReference>